<dbReference type="Pfam" id="PF00528">
    <property type="entry name" value="BPD_transp_1"/>
    <property type="match status" value="1"/>
</dbReference>
<keyword evidence="5 7" id="KW-1133">Transmembrane helix</keyword>
<evidence type="ECO:0000256" key="1">
    <source>
        <dbReference type="ARBA" id="ARBA00004651"/>
    </source>
</evidence>
<evidence type="ECO:0000313" key="9">
    <source>
        <dbReference type="EMBL" id="MDP9832379.1"/>
    </source>
</evidence>
<dbReference type="RefSeq" id="WP_296929653.1">
    <property type="nucleotide sequence ID" value="NZ_JAUSQL010000001.1"/>
</dbReference>
<keyword evidence="4 7" id="KW-0812">Transmembrane</keyword>
<comment type="caution">
    <text evidence="9">The sequence shown here is derived from an EMBL/GenBank/DDBJ whole genome shotgun (WGS) entry which is preliminary data.</text>
</comment>
<dbReference type="PANTHER" id="PTHR30151">
    <property type="entry name" value="ALKANE SULFONATE ABC TRANSPORTER-RELATED, MEMBRANE SUBUNIT"/>
    <property type="match status" value="1"/>
</dbReference>
<evidence type="ECO:0000256" key="4">
    <source>
        <dbReference type="ARBA" id="ARBA00022692"/>
    </source>
</evidence>
<dbReference type="Proteomes" id="UP001230145">
    <property type="component" value="Unassembled WGS sequence"/>
</dbReference>
<dbReference type="SUPFAM" id="SSF161098">
    <property type="entry name" value="MetI-like"/>
    <property type="match status" value="1"/>
</dbReference>
<evidence type="ECO:0000256" key="3">
    <source>
        <dbReference type="ARBA" id="ARBA00022475"/>
    </source>
</evidence>
<proteinExistence type="inferred from homology"/>
<feature type="transmembrane region" description="Helical" evidence="7">
    <location>
        <begin position="64"/>
        <end position="83"/>
    </location>
</feature>
<evidence type="ECO:0000313" key="10">
    <source>
        <dbReference type="Proteomes" id="UP001230145"/>
    </source>
</evidence>
<feature type="transmembrane region" description="Helical" evidence="7">
    <location>
        <begin position="122"/>
        <end position="140"/>
    </location>
</feature>
<keyword evidence="3" id="KW-1003">Cell membrane</keyword>
<evidence type="ECO:0000256" key="2">
    <source>
        <dbReference type="ARBA" id="ARBA00022448"/>
    </source>
</evidence>
<protein>
    <submittedName>
        <fullName evidence="9">NitT/TauT family transport system permease protein</fullName>
    </submittedName>
</protein>
<name>A0ABT9PJ03_9ACTO</name>
<feature type="domain" description="ABC transmembrane type-1" evidence="8">
    <location>
        <begin position="57"/>
        <end position="239"/>
    </location>
</feature>
<keyword evidence="6 7" id="KW-0472">Membrane</keyword>
<organism evidence="9 10">
    <name type="scientific">Trueperella abortisuis</name>
    <dbReference type="NCBI Taxonomy" id="445930"/>
    <lineage>
        <taxon>Bacteria</taxon>
        <taxon>Bacillati</taxon>
        <taxon>Actinomycetota</taxon>
        <taxon>Actinomycetes</taxon>
        <taxon>Actinomycetales</taxon>
        <taxon>Actinomycetaceae</taxon>
        <taxon>Trueperella</taxon>
    </lineage>
</organism>
<accession>A0ABT9PJ03</accession>
<keyword evidence="10" id="KW-1185">Reference proteome</keyword>
<feature type="transmembrane region" description="Helical" evidence="7">
    <location>
        <begin position="95"/>
        <end position="116"/>
    </location>
</feature>
<dbReference type="CDD" id="cd06261">
    <property type="entry name" value="TM_PBP2"/>
    <property type="match status" value="1"/>
</dbReference>
<sequence length="256" mass="26567">MKRMTWAAPITVGVVAMIAWIALTETGVVAEWILPSPRQVGQRLFAGLGKGYLVDGTLQTLYEALLGCFFAALIGIPLGFAIAHWRALAASVQPYLAASQAIPAVAIAPMLVIWVGYGTTPIVVLCTIMVVFPIVINTTVGAKSIDPDIIGAARLDGAGSLRLVGMIELPLAAPNILAGLRNGFTLSITGAVVGEMVIGGRDGLGIVLVGAQALNDISGMFAAIVILAVCAILIYVLLLIAESRAVLAVEGRKGRK</sequence>
<comment type="subcellular location">
    <subcellularLocation>
        <location evidence="1 7">Cell membrane</location>
        <topology evidence="1 7">Multi-pass membrane protein</topology>
    </subcellularLocation>
</comment>
<dbReference type="InterPro" id="IPR000515">
    <property type="entry name" value="MetI-like"/>
</dbReference>
<dbReference type="EMBL" id="JAUSQL010000001">
    <property type="protein sequence ID" value="MDP9832379.1"/>
    <property type="molecule type" value="Genomic_DNA"/>
</dbReference>
<dbReference type="InterPro" id="IPR035906">
    <property type="entry name" value="MetI-like_sf"/>
</dbReference>
<reference evidence="9 10" key="1">
    <citation type="submission" date="2023-07" db="EMBL/GenBank/DDBJ databases">
        <title>Sequencing the genomes of 1000 actinobacteria strains.</title>
        <authorList>
            <person name="Klenk H.-P."/>
        </authorList>
    </citation>
    <scope>NUCLEOTIDE SEQUENCE [LARGE SCALE GENOMIC DNA]</scope>
    <source>
        <strain evidence="9 10">DSM 19515</strain>
    </source>
</reference>
<feature type="transmembrane region" description="Helical" evidence="7">
    <location>
        <begin position="221"/>
        <end position="241"/>
    </location>
</feature>
<evidence type="ECO:0000256" key="6">
    <source>
        <dbReference type="ARBA" id="ARBA00023136"/>
    </source>
</evidence>
<evidence type="ECO:0000259" key="8">
    <source>
        <dbReference type="PROSITE" id="PS50928"/>
    </source>
</evidence>
<keyword evidence="2 7" id="KW-0813">Transport</keyword>
<gene>
    <name evidence="9" type="ORF">J2S45_001058</name>
</gene>
<evidence type="ECO:0000256" key="7">
    <source>
        <dbReference type="RuleBase" id="RU363032"/>
    </source>
</evidence>
<dbReference type="PANTHER" id="PTHR30151:SF0">
    <property type="entry name" value="ABC TRANSPORTER PERMEASE PROTEIN MJ0413-RELATED"/>
    <property type="match status" value="1"/>
</dbReference>
<comment type="similarity">
    <text evidence="7">Belongs to the binding-protein-dependent transport system permease family.</text>
</comment>
<evidence type="ECO:0000256" key="5">
    <source>
        <dbReference type="ARBA" id="ARBA00022989"/>
    </source>
</evidence>
<dbReference type="PROSITE" id="PS50928">
    <property type="entry name" value="ABC_TM1"/>
    <property type="match status" value="1"/>
</dbReference>
<dbReference type="Gene3D" id="1.10.3720.10">
    <property type="entry name" value="MetI-like"/>
    <property type="match status" value="1"/>
</dbReference>